<evidence type="ECO:0000313" key="2">
    <source>
        <dbReference type="Proteomes" id="UP000003477"/>
    </source>
</evidence>
<protein>
    <submittedName>
        <fullName evidence="1">Uncharacterized protein</fullName>
    </submittedName>
</protein>
<dbReference type="EMBL" id="AESD01001119">
    <property type="protein sequence ID" value="EHJ09246.1"/>
    <property type="molecule type" value="Genomic_DNA"/>
</dbReference>
<sequence>MGRKKGSGWKHPKMGQWWPSKKDYHKYWAKHIKPKSRKQKEKEAKELEELENSLTLYENWEYSVYFLDKDLD</sequence>
<proteinExistence type="predicted"/>
<name>G5JEZ1_CROWT</name>
<dbReference type="RefSeq" id="WP_007313705.1">
    <property type="nucleotide sequence ID" value="NZ_AESD01001119.1"/>
</dbReference>
<comment type="caution">
    <text evidence="1">The sequence shown here is derived from an EMBL/GenBank/DDBJ whole genome shotgun (WGS) entry which is preliminary data.</text>
</comment>
<organism evidence="1 2">
    <name type="scientific">Crocosphaera watsonii WH 0003</name>
    <dbReference type="NCBI Taxonomy" id="423471"/>
    <lineage>
        <taxon>Bacteria</taxon>
        <taxon>Bacillati</taxon>
        <taxon>Cyanobacteriota</taxon>
        <taxon>Cyanophyceae</taxon>
        <taxon>Oscillatoriophycideae</taxon>
        <taxon>Chroococcales</taxon>
        <taxon>Aphanothecaceae</taxon>
        <taxon>Crocosphaera</taxon>
    </lineage>
</organism>
<accession>G5JEZ1</accession>
<evidence type="ECO:0000313" key="1">
    <source>
        <dbReference type="EMBL" id="EHJ09246.1"/>
    </source>
</evidence>
<gene>
    <name evidence="1" type="ORF">CWATWH0003_B328</name>
</gene>
<dbReference type="Proteomes" id="UP000003477">
    <property type="component" value="Unassembled WGS sequence"/>
</dbReference>
<dbReference type="AlphaFoldDB" id="G5JEZ1"/>
<dbReference type="GeneID" id="88769277"/>
<dbReference type="PATRIC" id="fig|423471.3.peg.5592"/>
<reference evidence="1 2" key="1">
    <citation type="journal article" date="2011" name="Front. Microbiol.">
        <title>Two Strains of Crocosphaera watsonii with Highly Conserved Genomes are Distinguished by Strain-Specific Features.</title>
        <authorList>
            <person name="Bench S.R."/>
            <person name="Ilikchyan I.N."/>
            <person name="Tripp H.J."/>
            <person name="Zehr J.P."/>
        </authorList>
    </citation>
    <scope>NUCLEOTIDE SEQUENCE [LARGE SCALE GENOMIC DNA]</scope>
    <source>
        <strain evidence="1 2">WH 0003</strain>
    </source>
</reference>